<evidence type="ECO:0000256" key="2">
    <source>
        <dbReference type="SAM" id="MobiDB-lite"/>
    </source>
</evidence>
<dbReference type="GO" id="GO:0017057">
    <property type="term" value="F:6-phosphogluconolactonase activity"/>
    <property type="evidence" value="ECO:0007669"/>
    <property type="project" value="TreeGrafter"/>
</dbReference>
<dbReference type="PANTHER" id="PTHR30344">
    <property type="entry name" value="6-PHOSPHOGLUCONOLACTONASE-RELATED"/>
    <property type="match status" value="1"/>
</dbReference>
<dbReference type="InterPro" id="IPR015943">
    <property type="entry name" value="WD40/YVTN_repeat-like_dom_sf"/>
</dbReference>
<gene>
    <name evidence="3" type="ORF">HKD39_10040</name>
</gene>
<evidence type="ECO:0000313" key="4">
    <source>
        <dbReference type="Proteomes" id="UP000562984"/>
    </source>
</evidence>
<evidence type="ECO:0000256" key="1">
    <source>
        <dbReference type="ARBA" id="ARBA00005564"/>
    </source>
</evidence>
<evidence type="ECO:0000313" key="3">
    <source>
        <dbReference type="EMBL" id="NNG36047.1"/>
    </source>
</evidence>
<proteinExistence type="inferred from homology"/>
<comment type="caution">
    <text evidence="3">The sequence shown here is derived from an EMBL/GenBank/DDBJ whole genome shotgun (WGS) entry which is preliminary data.</text>
</comment>
<protein>
    <submittedName>
        <fullName evidence="3">Beta-propeller fold lactonase family protein</fullName>
    </submittedName>
</protein>
<dbReference type="InterPro" id="IPR011044">
    <property type="entry name" value="Quino_amine_DH_bsu"/>
</dbReference>
<dbReference type="SUPFAM" id="SSF50969">
    <property type="entry name" value="YVTN repeat-like/Quinoprotein amine dehydrogenase"/>
    <property type="match status" value="1"/>
</dbReference>
<dbReference type="Proteomes" id="UP000562984">
    <property type="component" value="Unassembled WGS sequence"/>
</dbReference>
<comment type="similarity">
    <text evidence="1">Belongs to the cycloisomerase 2 family.</text>
</comment>
<dbReference type="Gene3D" id="2.130.10.10">
    <property type="entry name" value="YVTN repeat-like/Quinoprotein amine dehydrogenase"/>
    <property type="match status" value="1"/>
</dbReference>
<dbReference type="EMBL" id="JABEND010000005">
    <property type="protein sequence ID" value="NNG36047.1"/>
    <property type="molecule type" value="Genomic_DNA"/>
</dbReference>
<dbReference type="AlphaFoldDB" id="A0A849A7P3"/>
<feature type="region of interest" description="Disordered" evidence="2">
    <location>
        <begin position="124"/>
        <end position="146"/>
    </location>
</feature>
<dbReference type="PANTHER" id="PTHR30344:SF1">
    <property type="entry name" value="6-PHOSPHOGLUCONOLACTONASE"/>
    <property type="match status" value="1"/>
</dbReference>
<dbReference type="RefSeq" id="WP_171199750.1">
    <property type="nucleotide sequence ID" value="NZ_JABEND010000005.1"/>
</dbReference>
<name>A0A849A7P3_9ACTN</name>
<sequence>MSMYWIGGYTASGDGAATGIAAVATEPDGLLGDSWDVVEADSPSWLTAHPQLPMVYAALEMTGQVQEFSSDGEEGLRPCGDPVPAGDIVCQLTFVPEYSALLAACYGDGKLIRYDVDAEGGLGQSAVGEPGLDPYSPERPRQSRAHSSVYLGDGRVASADLGHDTIRFWRLDDQVGLLDDGAVVLPEGSGPRHLALHPDGRLFVVTEYSCEVITLSPDADPDGDAEGVAEAGGGYAITSRVSLLEDTAESAGREPDAAAELCLSEDNSKLYAGVRSANLIVTLSVDQEPAVLSRVSSGGDWPRHHLPTTLGDRRVLLVANQRSGDIAVLPRDADGLPGESVQRVPAGSPACLLPS</sequence>
<dbReference type="InterPro" id="IPR050282">
    <property type="entry name" value="Cycloisomerase_2"/>
</dbReference>
<reference evidence="3 4" key="1">
    <citation type="submission" date="2020-05" db="EMBL/GenBank/DDBJ databases">
        <title>Nakamurella sp. DB0629 isolated from air conditioner.</title>
        <authorList>
            <person name="Kim D.H."/>
            <person name="Kim D.-U."/>
        </authorList>
    </citation>
    <scope>NUCLEOTIDE SEQUENCE [LARGE SCALE GENOMIC DNA]</scope>
    <source>
        <strain evidence="3 4">DB0629</strain>
    </source>
</reference>
<dbReference type="Pfam" id="PF10282">
    <property type="entry name" value="Lactonase"/>
    <property type="match status" value="1"/>
</dbReference>
<dbReference type="InterPro" id="IPR019405">
    <property type="entry name" value="Lactonase_7-beta_prop"/>
</dbReference>
<organism evidence="3 4">
    <name type="scientific">Nakamurella aerolata</name>
    <dbReference type="NCBI Taxonomy" id="1656892"/>
    <lineage>
        <taxon>Bacteria</taxon>
        <taxon>Bacillati</taxon>
        <taxon>Actinomycetota</taxon>
        <taxon>Actinomycetes</taxon>
        <taxon>Nakamurellales</taxon>
        <taxon>Nakamurellaceae</taxon>
        <taxon>Nakamurella</taxon>
    </lineage>
</organism>
<keyword evidence="4" id="KW-1185">Reference proteome</keyword>
<accession>A0A849A7P3</accession>